<name>A0A6T8PH94_HEMAN</name>
<dbReference type="Pfam" id="PF03372">
    <property type="entry name" value="Exo_endo_phos"/>
    <property type="match status" value="1"/>
</dbReference>
<dbReference type="SUPFAM" id="SSF56219">
    <property type="entry name" value="DNase I-like"/>
    <property type="match status" value="1"/>
</dbReference>
<dbReference type="Gene3D" id="3.60.10.10">
    <property type="entry name" value="Endonuclease/exonuclease/phosphatase"/>
    <property type="match status" value="1"/>
</dbReference>
<dbReference type="GO" id="GO:0000175">
    <property type="term" value="F:3'-5'-RNA exonuclease activity"/>
    <property type="evidence" value="ECO:0007669"/>
    <property type="project" value="TreeGrafter"/>
</dbReference>
<dbReference type="PANTHER" id="PTHR12121:SF101">
    <property type="entry name" value="ENDONUCLEASE_EXONUCLEASE_PHOSPHATASE DOMAIN-CONTAINING PROTEIN"/>
    <property type="match status" value="1"/>
</dbReference>
<evidence type="ECO:0000259" key="1">
    <source>
        <dbReference type="Pfam" id="PF03372"/>
    </source>
</evidence>
<dbReference type="InterPro" id="IPR005135">
    <property type="entry name" value="Endo/exonuclease/phosphatase"/>
</dbReference>
<gene>
    <name evidence="2" type="ORF">HAND00432_LOCUS3675</name>
</gene>
<dbReference type="InterPro" id="IPR036691">
    <property type="entry name" value="Endo/exonu/phosph_ase_sf"/>
</dbReference>
<sequence length="362" mass="39396">MSLARVVTYNVLSSSLCSPSFYTDCLPSNLHPPTRLARVKEKLQKEIERGSICCLQEVSMLWCGELHSFFDQQNYSMVHSLYGVAFNGYMGVAIAYPRNKYGLVFADISRISDTIKWPAVQKPNAVLGAVRGALGAAVWPLNSLVKALLGFLRRLGVVGPAKPAPLKCPWDVAQSRTNTMVALSLKPKQSVGSPLGKGGPFLVGTYHMPCVYWDHRVIVIHTSLLIKRLSSLAGNMPCVLAGDFNFLPGTAPYRLATEGGIKASDEAYPPHKDGIDREEVAHVPFAMRSAYADCNGGEPEMTNYAINPRSGLFVGCIDYIFVTPQVKVLGCLELMAKSDFASSLPTEGEPSDHVMIGADLRL</sequence>
<reference evidence="2" key="1">
    <citation type="submission" date="2021-01" db="EMBL/GenBank/DDBJ databases">
        <authorList>
            <person name="Corre E."/>
            <person name="Pelletier E."/>
            <person name="Niang G."/>
            <person name="Scheremetjew M."/>
            <person name="Finn R."/>
            <person name="Kale V."/>
            <person name="Holt S."/>
            <person name="Cochrane G."/>
            <person name="Meng A."/>
            <person name="Brown T."/>
            <person name="Cohen L."/>
        </authorList>
    </citation>
    <scope>NUCLEOTIDE SEQUENCE</scope>
    <source>
        <strain evidence="2">CCMP644</strain>
    </source>
</reference>
<dbReference type="PANTHER" id="PTHR12121">
    <property type="entry name" value="CARBON CATABOLITE REPRESSOR PROTEIN 4"/>
    <property type="match status" value="1"/>
</dbReference>
<accession>A0A6T8PH94</accession>
<feature type="domain" description="Endonuclease/exonuclease/phosphatase" evidence="1">
    <location>
        <begin position="7"/>
        <end position="353"/>
    </location>
</feature>
<dbReference type="InterPro" id="IPR050410">
    <property type="entry name" value="CCR4/nocturin_mRNA_transcr"/>
</dbReference>
<proteinExistence type="predicted"/>
<dbReference type="AlphaFoldDB" id="A0A6T8PH94"/>
<protein>
    <recommendedName>
        <fullName evidence="1">Endonuclease/exonuclease/phosphatase domain-containing protein</fullName>
    </recommendedName>
</protein>
<dbReference type="EMBL" id="HBFX01006014">
    <property type="protein sequence ID" value="CAD8949157.1"/>
    <property type="molecule type" value="Transcribed_RNA"/>
</dbReference>
<organism evidence="2">
    <name type="scientific">Hemiselmis andersenii</name>
    <name type="common">Cryptophyte alga</name>
    <dbReference type="NCBI Taxonomy" id="464988"/>
    <lineage>
        <taxon>Eukaryota</taxon>
        <taxon>Cryptophyceae</taxon>
        <taxon>Cryptomonadales</taxon>
        <taxon>Hemiselmidaceae</taxon>
        <taxon>Hemiselmis</taxon>
    </lineage>
</organism>
<evidence type="ECO:0000313" key="2">
    <source>
        <dbReference type="EMBL" id="CAD8949157.1"/>
    </source>
</evidence>